<feature type="compositionally biased region" description="Polar residues" evidence="1">
    <location>
        <begin position="127"/>
        <end position="138"/>
    </location>
</feature>
<protein>
    <submittedName>
        <fullName evidence="2">Uncharacterized protein</fullName>
    </submittedName>
</protein>
<sequence>MQMTIPLLIEHVHGDPCPRPDRGTHVESSTTLRTLSNAQGQASYQYLPRALAALDDPRPWPSSSTPDPAPTGPGRTAMIGPHAPIGPDRPCGTADPTVCGRGATARPAGAPGPKRGLPNPGAFIGRNPTSGTGQLRGR</sequence>
<feature type="compositionally biased region" description="Polar residues" evidence="1">
    <location>
        <begin position="26"/>
        <end position="44"/>
    </location>
</feature>
<organism evidence="2 3">
    <name type="scientific">Streptomyces ipomoeae 91-03</name>
    <dbReference type="NCBI Taxonomy" id="698759"/>
    <lineage>
        <taxon>Bacteria</taxon>
        <taxon>Bacillati</taxon>
        <taxon>Actinomycetota</taxon>
        <taxon>Actinomycetes</taxon>
        <taxon>Kitasatosporales</taxon>
        <taxon>Streptomycetaceae</taxon>
        <taxon>Streptomyces</taxon>
    </lineage>
</organism>
<keyword evidence="3" id="KW-1185">Reference proteome</keyword>
<feature type="region of interest" description="Disordered" evidence="1">
    <location>
        <begin position="14"/>
        <end position="138"/>
    </location>
</feature>
<evidence type="ECO:0000256" key="1">
    <source>
        <dbReference type="SAM" id="MobiDB-lite"/>
    </source>
</evidence>
<proteinExistence type="predicted"/>
<comment type="caution">
    <text evidence="2">The sequence shown here is derived from an EMBL/GenBank/DDBJ whole genome shotgun (WGS) entry which is preliminary data.</text>
</comment>
<dbReference type="AlphaFoldDB" id="L1L8N8"/>
<dbReference type="Proteomes" id="UP000010411">
    <property type="component" value="Unassembled WGS sequence"/>
</dbReference>
<evidence type="ECO:0000313" key="2">
    <source>
        <dbReference type="EMBL" id="EKX69070.1"/>
    </source>
</evidence>
<accession>L1L8N8</accession>
<dbReference type="EMBL" id="AEJC01000033">
    <property type="protein sequence ID" value="EKX69070.1"/>
    <property type="molecule type" value="Genomic_DNA"/>
</dbReference>
<name>L1L8N8_9ACTN</name>
<gene>
    <name evidence="2" type="ORF">STRIP9103_07967</name>
</gene>
<reference evidence="2 3" key="1">
    <citation type="submission" date="2012-11" db="EMBL/GenBank/DDBJ databases">
        <authorList>
            <person name="Huguet-Tapia J.C."/>
            <person name="Durkin A.S."/>
            <person name="Pettis G.S."/>
            <person name="Badger J.H."/>
        </authorList>
    </citation>
    <scope>NUCLEOTIDE SEQUENCE [LARGE SCALE GENOMIC DNA]</scope>
    <source>
        <strain evidence="2 3">91-03</strain>
    </source>
</reference>
<evidence type="ECO:0000313" key="3">
    <source>
        <dbReference type="Proteomes" id="UP000010411"/>
    </source>
</evidence>
<feature type="compositionally biased region" description="Low complexity" evidence="1">
    <location>
        <begin position="100"/>
        <end position="118"/>
    </location>
</feature>
<feature type="compositionally biased region" description="Basic and acidic residues" evidence="1">
    <location>
        <begin position="14"/>
        <end position="25"/>
    </location>
</feature>